<comment type="caution">
    <text evidence="13">The sequence shown here is derived from an EMBL/GenBank/DDBJ whole genome shotgun (WGS) entry which is preliminary data.</text>
</comment>
<accession>A0AAQ4FG03</accession>
<organism evidence="13 14">
    <name type="scientific">Amblyomma americanum</name>
    <name type="common">Lone star tick</name>
    <dbReference type="NCBI Taxonomy" id="6943"/>
    <lineage>
        <taxon>Eukaryota</taxon>
        <taxon>Metazoa</taxon>
        <taxon>Ecdysozoa</taxon>
        <taxon>Arthropoda</taxon>
        <taxon>Chelicerata</taxon>
        <taxon>Arachnida</taxon>
        <taxon>Acari</taxon>
        <taxon>Parasitiformes</taxon>
        <taxon>Ixodida</taxon>
        <taxon>Ixodoidea</taxon>
        <taxon>Ixodidae</taxon>
        <taxon>Amblyomminae</taxon>
        <taxon>Amblyomma</taxon>
    </lineage>
</organism>
<dbReference type="GO" id="GO:0004714">
    <property type="term" value="F:transmembrane receptor protein tyrosine kinase activity"/>
    <property type="evidence" value="ECO:0007669"/>
    <property type="project" value="UniProtKB-EC"/>
</dbReference>
<gene>
    <name evidence="13" type="ORF">V5799_008125</name>
</gene>
<feature type="domain" description="Protein kinase" evidence="11">
    <location>
        <begin position="176"/>
        <end position="318"/>
    </location>
</feature>
<dbReference type="EMBL" id="JARKHS020003510">
    <property type="protein sequence ID" value="KAK8785508.1"/>
    <property type="molecule type" value="Genomic_DNA"/>
</dbReference>
<dbReference type="SUPFAM" id="SSF56112">
    <property type="entry name" value="Protein kinase-like (PK-like)"/>
    <property type="match status" value="1"/>
</dbReference>
<evidence type="ECO:0000256" key="10">
    <source>
        <dbReference type="SAM" id="Phobius"/>
    </source>
</evidence>
<feature type="binding site" evidence="8 9">
    <location>
        <position position="210"/>
    </location>
    <ligand>
        <name>ATP</name>
        <dbReference type="ChEBI" id="CHEBI:30616"/>
    </ligand>
</feature>
<evidence type="ECO:0000256" key="4">
    <source>
        <dbReference type="ARBA" id="ARBA00022989"/>
    </source>
</evidence>
<dbReference type="PANTHER" id="PTHR24416">
    <property type="entry name" value="TYROSINE-PROTEIN KINASE RECEPTOR"/>
    <property type="match status" value="1"/>
</dbReference>
<evidence type="ECO:0000313" key="13">
    <source>
        <dbReference type="EMBL" id="KAK8785508.1"/>
    </source>
</evidence>
<evidence type="ECO:0000256" key="8">
    <source>
        <dbReference type="PIRSR" id="PIRSR000615-2"/>
    </source>
</evidence>
<keyword evidence="14" id="KW-1185">Reference proteome</keyword>
<reference evidence="13 14" key="1">
    <citation type="journal article" date="2023" name="Arcadia Sci">
        <title>De novo assembly of a long-read Amblyomma americanum tick genome.</title>
        <authorList>
            <person name="Chou S."/>
            <person name="Poskanzer K.E."/>
            <person name="Rollins M."/>
            <person name="Thuy-Boun P.S."/>
        </authorList>
    </citation>
    <scope>NUCLEOTIDE SEQUENCE [LARGE SCALE GENOMIC DNA]</scope>
    <source>
        <strain evidence="13">F_SG_1</strain>
        <tissue evidence="13">Salivary glands</tissue>
    </source>
</reference>
<dbReference type="PROSITE" id="PS50011">
    <property type="entry name" value="PROTEIN_KINASE_DOM"/>
    <property type="match status" value="1"/>
</dbReference>
<keyword evidence="7" id="KW-0325">Glycoprotein</keyword>
<dbReference type="SUPFAM" id="SSF48726">
    <property type="entry name" value="Immunoglobulin"/>
    <property type="match status" value="1"/>
</dbReference>
<protein>
    <recommendedName>
        <fullName evidence="2">receptor protein-tyrosine kinase</fullName>
        <ecNumber evidence="2">2.7.10.1</ecNumber>
    </recommendedName>
</protein>
<keyword evidence="8 9" id="KW-0547">Nucleotide-binding</keyword>
<dbReference type="PROSITE" id="PS50835">
    <property type="entry name" value="IG_LIKE"/>
    <property type="match status" value="1"/>
</dbReference>
<evidence type="ECO:0000256" key="2">
    <source>
        <dbReference type="ARBA" id="ARBA00011902"/>
    </source>
</evidence>
<sequence>MRPPEFNANTTLRNNVVSAVPYLLLYCSANGLPEPTISWFKDGKPLNMTGPSLTKVKVTPQDSGFYQCRAENRAGATYANITINAARVKGHGISSIQITLMSFGFTVFGICILVTLFIICKKCRAVKTKEENERELLNKNVFDEGQVDMLNPDLPLCEQVEWLPYNQRWEFPRDRLKLGRTLGQGAFGRVVKAEAIGLGPNGQSLAVAVKMLKEGADMPQRMALMAELKILIHLGRHLNIVNILGAVTKNLAKGELMVIVEYCKFGNLRHYLLRHRGRFINQLNPETGRVDPDICYSPKSPTSPSPGFRSACAAFVIS</sequence>
<feature type="transmembrane region" description="Helical" evidence="10">
    <location>
        <begin position="98"/>
        <end position="119"/>
    </location>
</feature>
<keyword evidence="8 9" id="KW-0067">ATP-binding</keyword>
<dbReference type="PANTHER" id="PTHR24416:SF600">
    <property type="entry name" value="PDGF- AND VEGF-RECEPTOR RELATED, ISOFORM J"/>
    <property type="match status" value="1"/>
</dbReference>
<evidence type="ECO:0000259" key="11">
    <source>
        <dbReference type="PROSITE" id="PS50011"/>
    </source>
</evidence>
<dbReference type="GO" id="GO:0007169">
    <property type="term" value="P:cell surface receptor protein tyrosine kinase signaling pathway"/>
    <property type="evidence" value="ECO:0007669"/>
    <property type="project" value="TreeGrafter"/>
</dbReference>
<evidence type="ECO:0000256" key="6">
    <source>
        <dbReference type="ARBA" id="ARBA00023157"/>
    </source>
</evidence>
<dbReference type="Pfam" id="PF13927">
    <property type="entry name" value="Ig_3"/>
    <property type="match status" value="1"/>
</dbReference>
<dbReference type="InterPro" id="IPR001245">
    <property type="entry name" value="Ser-Thr/Tyr_kinase_cat_dom"/>
</dbReference>
<dbReference type="InterPro" id="IPR020635">
    <property type="entry name" value="Tyr_kinase_cat_dom"/>
</dbReference>
<dbReference type="EC" id="2.7.10.1" evidence="2"/>
<keyword evidence="3 10" id="KW-0812">Transmembrane</keyword>
<dbReference type="InterPro" id="IPR011009">
    <property type="entry name" value="Kinase-like_dom_sf"/>
</dbReference>
<dbReference type="SMART" id="SM00408">
    <property type="entry name" value="IGc2"/>
    <property type="match status" value="1"/>
</dbReference>
<name>A0AAQ4FG03_AMBAM</name>
<comment type="subcellular location">
    <subcellularLocation>
        <location evidence="1">Membrane</location>
        <topology evidence="1">Single-pass membrane protein</topology>
    </subcellularLocation>
</comment>
<dbReference type="SMART" id="SM00219">
    <property type="entry name" value="TyrKc"/>
    <property type="match status" value="1"/>
</dbReference>
<evidence type="ECO:0000256" key="7">
    <source>
        <dbReference type="ARBA" id="ARBA00023180"/>
    </source>
</evidence>
<evidence type="ECO:0000259" key="12">
    <source>
        <dbReference type="PROSITE" id="PS50835"/>
    </source>
</evidence>
<dbReference type="GO" id="GO:0043235">
    <property type="term" value="C:receptor complex"/>
    <property type="evidence" value="ECO:0007669"/>
    <property type="project" value="TreeGrafter"/>
</dbReference>
<dbReference type="GO" id="GO:0005524">
    <property type="term" value="F:ATP binding"/>
    <property type="evidence" value="ECO:0007669"/>
    <property type="project" value="UniProtKB-UniRule"/>
</dbReference>
<evidence type="ECO:0000313" key="14">
    <source>
        <dbReference type="Proteomes" id="UP001321473"/>
    </source>
</evidence>
<keyword evidence="4 10" id="KW-1133">Transmembrane helix</keyword>
<dbReference type="PIRSF" id="PIRSF000615">
    <property type="entry name" value="TyrPK_CSF1-R"/>
    <property type="match status" value="1"/>
</dbReference>
<evidence type="ECO:0000256" key="9">
    <source>
        <dbReference type="PROSITE-ProRule" id="PRU10141"/>
    </source>
</evidence>
<dbReference type="PROSITE" id="PS00107">
    <property type="entry name" value="PROTEIN_KINASE_ATP"/>
    <property type="match status" value="1"/>
</dbReference>
<dbReference type="GO" id="GO:0005886">
    <property type="term" value="C:plasma membrane"/>
    <property type="evidence" value="ECO:0007669"/>
    <property type="project" value="TreeGrafter"/>
</dbReference>
<keyword evidence="5 10" id="KW-0472">Membrane</keyword>
<feature type="domain" description="Ig-like" evidence="12">
    <location>
        <begin position="4"/>
        <end position="84"/>
    </location>
</feature>
<proteinExistence type="predicted"/>
<dbReference type="InterPro" id="IPR003598">
    <property type="entry name" value="Ig_sub2"/>
</dbReference>
<dbReference type="InterPro" id="IPR036179">
    <property type="entry name" value="Ig-like_dom_sf"/>
</dbReference>
<dbReference type="Pfam" id="PF07714">
    <property type="entry name" value="PK_Tyr_Ser-Thr"/>
    <property type="match status" value="1"/>
</dbReference>
<evidence type="ECO:0000256" key="3">
    <source>
        <dbReference type="ARBA" id="ARBA00022692"/>
    </source>
</evidence>
<dbReference type="Proteomes" id="UP001321473">
    <property type="component" value="Unassembled WGS sequence"/>
</dbReference>
<evidence type="ECO:0000256" key="1">
    <source>
        <dbReference type="ARBA" id="ARBA00004167"/>
    </source>
</evidence>
<keyword evidence="6" id="KW-1015">Disulfide bond</keyword>
<evidence type="ECO:0000256" key="5">
    <source>
        <dbReference type="ARBA" id="ARBA00023136"/>
    </source>
</evidence>
<dbReference type="InterPro" id="IPR007110">
    <property type="entry name" value="Ig-like_dom"/>
</dbReference>
<dbReference type="Gene3D" id="3.30.200.20">
    <property type="entry name" value="Phosphorylase Kinase, domain 1"/>
    <property type="match status" value="1"/>
</dbReference>
<dbReference type="InterPro" id="IPR013783">
    <property type="entry name" value="Ig-like_fold"/>
</dbReference>
<dbReference type="FunFam" id="3.30.200.20:FF:000384">
    <property type="entry name" value="Receptor protein-tyrosine kinase"/>
    <property type="match status" value="1"/>
</dbReference>
<feature type="binding site" evidence="8">
    <location>
        <begin position="183"/>
        <end position="190"/>
    </location>
    <ligand>
        <name>ATP</name>
        <dbReference type="ChEBI" id="CHEBI:30616"/>
    </ligand>
</feature>
<dbReference type="InterPro" id="IPR017441">
    <property type="entry name" value="Protein_kinase_ATP_BS"/>
</dbReference>
<dbReference type="InterPro" id="IPR050122">
    <property type="entry name" value="RTK"/>
</dbReference>
<dbReference type="Gene3D" id="2.60.40.10">
    <property type="entry name" value="Immunoglobulins"/>
    <property type="match status" value="1"/>
</dbReference>
<dbReference type="AlphaFoldDB" id="A0AAQ4FG03"/>
<dbReference type="InterPro" id="IPR000719">
    <property type="entry name" value="Prot_kinase_dom"/>
</dbReference>